<comment type="caution">
    <text evidence="1">The sequence shown here is derived from an EMBL/GenBank/DDBJ whole genome shotgun (WGS) entry which is preliminary data.</text>
</comment>
<keyword evidence="2" id="KW-1185">Reference proteome</keyword>
<gene>
    <name evidence="1" type="ORF">GCM10011511_09960</name>
</gene>
<dbReference type="AlphaFoldDB" id="A0A8J2XPP5"/>
<evidence type="ECO:0000313" key="2">
    <source>
        <dbReference type="Proteomes" id="UP000607559"/>
    </source>
</evidence>
<proteinExistence type="predicted"/>
<dbReference type="EMBL" id="BMJC01000001">
    <property type="protein sequence ID" value="GGA88752.1"/>
    <property type="molecule type" value="Genomic_DNA"/>
</dbReference>
<dbReference type="InterPro" id="IPR029063">
    <property type="entry name" value="SAM-dependent_MTases_sf"/>
</dbReference>
<accession>A0A8J2XPP5</accession>
<organism evidence="1 2">
    <name type="scientific">Puia dinghuensis</name>
    <dbReference type="NCBI Taxonomy" id="1792502"/>
    <lineage>
        <taxon>Bacteria</taxon>
        <taxon>Pseudomonadati</taxon>
        <taxon>Bacteroidota</taxon>
        <taxon>Chitinophagia</taxon>
        <taxon>Chitinophagales</taxon>
        <taxon>Chitinophagaceae</taxon>
        <taxon>Puia</taxon>
    </lineage>
</organism>
<sequence length="400" mass="45746">MKKIILVSHDHMIRARLYWHVFVTARTPAIVAEQLRFVRSQPFPVTAVITGVGEVGEDTDSIMNLLRACPLIDDVRTPDRREFEFDTMACLFREASNYDYVGYFHTKGATTDYAQAVFWRNLMNFYTVQLAENSIALLEAGGYDFIGAMSTTGLPGQKPYIAGNFWWARSSYIQRLPSPILSPHQTRYDCELWIGLGEGEMGAFLDMRILDTPIAGIVQRYDTDKKAHGYIPFYELYLSGFRFRRGRLLEIGVYKGESLRLWQQALPQFVVEGADIESKPELQATVYVGDQADRSFLSGLPQYDIIIDDGGHRTKQQLISLVSKIQHTNLYVIEDLHTSFPELYASYHEPGEITCLDYLRQYPSLKPDYISQEEHERLADRKIYIEEGTFSPIAFILPGA</sequence>
<reference evidence="1" key="2">
    <citation type="submission" date="2020-09" db="EMBL/GenBank/DDBJ databases">
        <authorList>
            <person name="Sun Q."/>
            <person name="Zhou Y."/>
        </authorList>
    </citation>
    <scope>NUCLEOTIDE SEQUENCE</scope>
    <source>
        <strain evidence="1">CGMCC 1.15448</strain>
    </source>
</reference>
<protein>
    <recommendedName>
        <fullName evidence="3">Class I SAM-dependent methyltransferase</fullName>
    </recommendedName>
</protein>
<name>A0A8J2XPP5_9BACT</name>
<dbReference type="Proteomes" id="UP000607559">
    <property type="component" value="Unassembled WGS sequence"/>
</dbReference>
<evidence type="ECO:0000313" key="1">
    <source>
        <dbReference type="EMBL" id="GGA88752.1"/>
    </source>
</evidence>
<dbReference type="SUPFAM" id="SSF53335">
    <property type="entry name" value="S-adenosyl-L-methionine-dependent methyltransferases"/>
    <property type="match status" value="1"/>
</dbReference>
<evidence type="ECO:0008006" key="3">
    <source>
        <dbReference type="Google" id="ProtNLM"/>
    </source>
</evidence>
<dbReference type="Gene3D" id="3.40.50.150">
    <property type="entry name" value="Vaccinia Virus protein VP39"/>
    <property type="match status" value="1"/>
</dbReference>
<reference evidence="1" key="1">
    <citation type="journal article" date="2014" name="Int. J. Syst. Evol. Microbiol.">
        <title>Complete genome sequence of Corynebacterium casei LMG S-19264T (=DSM 44701T), isolated from a smear-ripened cheese.</title>
        <authorList>
            <consortium name="US DOE Joint Genome Institute (JGI-PGF)"/>
            <person name="Walter F."/>
            <person name="Albersmeier A."/>
            <person name="Kalinowski J."/>
            <person name="Ruckert C."/>
        </authorList>
    </citation>
    <scope>NUCLEOTIDE SEQUENCE</scope>
    <source>
        <strain evidence="1">CGMCC 1.15448</strain>
    </source>
</reference>